<dbReference type="Gene3D" id="1.10.443.10">
    <property type="entry name" value="Intergrase catalytic core"/>
    <property type="match status" value="1"/>
</dbReference>
<evidence type="ECO:0000256" key="4">
    <source>
        <dbReference type="ARBA" id="ARBA00023172"/>
    </source>
</evidence>
<evidence type="ECO:0000256" key="2">
    <source>
        <dbReference type="ARBA" id="ARBA00022908"/>
    </source>
</evidence>
<dbReference type="AlphaFoldDB" id="A0A518GBU1"/>
<organism evidence="9 10">
    <name type="scientific">Aureliella helgolandensis</name>
    <dbReference type="NCBI Taxonomy" id="2527968"/>
    <lineage>
        <taxon>Bacteria</taxon>
        <taxon>Pseudomonadati</taxon>
        <taxon>Planctomycetota</taxon>
        <taxon>Planctomycetia</taxon>
        <taxon>Pirellulales</taxon>
        <taxon>Pirellulaceae</taxon>
        <taxon>Aureliella</taxon>
    </lineage>
</organism>
<reference evidence="9 10" key="1">
    <citation type="submission" date="2019-02" db="EMBL/GenBank/DDBJ databases">
        <title>Deep-cultivation of Planctomycetes and their phenomic and genomic characterization uncovers novel biology.</title>
        <authorList>
            <person name="Wiegand S."/>
            <person name="Jogler M."/>
            <person name="Boedeker C."/>
            <person name="Pinto D."/>
            <person name="Vollmers J."/>
            <person name="Rivas-Marin E."/>
            <person name="Kohn T."/>
            <person name="Peeters S.H."/>
            <person name="Heuer A."/>
            <person name="Rast P."/>
            <person name="Oberbeckmann S."/>
            <person name="Bunk B."/>
            <person name="Jeske O."/>
            <person name="Meyerdierks A."/>
            <person name="Storesund J.E."/>
            <person name="Kallscheuer N."/>
            <person name="Luecker S."/>
            <person name="Lage O.M."/>
            <person name="Pohl T."/>
            <person name="Merkel B.J."/>
            <person name="Hornburger P."/>
            <person name="Mueller R.-W."/>
            <person name="Bruemmer F."/>
            <person name="Labrenz M."/>
            <person name="Spormann A.M."/>
            <person name="Op den Camp H."/>
            <person name="Overmann J."/>
            <person name="Amann R."/>
            <person name="Jetten M.S.M."/>
            <person name="Mascher T."/>
            <person name="Medema M.H."/>
            <person name="Devos D.P."/>
            <person name="Kaster A.-K."/>
            <person name="Ovreas L."/>
            <person name="Rohde M."/>
            <person name="Galperin M.Y."/>
            <person name="Jogler C."/>
        </authorList>
    </citation>
    <scope>NUCLEOTIDE SEQUENCE [LARGE SCALE GENOMIC DNA]</scope>
    <source>
        <strain evidence="9 10">Q31a</strain>
    </source>
</reference>
<evidence type="ECO:0000259" key="8">
    <source>
        <dbReference type="PROSITE" id="PS51900"/>
    </source>
</evidence>
<sequence length="361" mass="40786">MGKATDSVYEELRGGTLKRIEWHDAAWQAEQQKPTESVPVPHQSDGELVTANGNAGTPNLIQEAGPAAKFAWEEFIYGKLRNRHTRAAYERAIRQFLRHCDRQNRDLPTITPMDVGTYLDGLAYAMSTKKLHLAALRHFFDALVTRHVVVLNPAASVRGERLHVIEGKTPEISIDQARQLLRSIDVSNIVGLRDRAIISILIYTAARAGAVAGLRCCDFYDLGEQYCFRFHEKGGKSREIPVRHDLSQTIRAYQTAAQLNACDKASPLFRTTIRRTKQLTENWMTADDIGRMVKRRLRAAGLPSRLSPHSFRVTTITDLLSQGVPLEDVQNLAGHADPRTTRLYDRRQRKVTRNIVERISI</sequence>
<dbReference type="PANTHER" id="PTHR30349">
    <property type="entry name" value="PHAGE INTEGRASE-RELATED"/>
    <property type="match status" value="1"/>
</dbReference>
<dbReference type="InterPro" id="IPR010998">
    <property type="entry name" value="Integrase_recombinase_N"/>
</dbReference>
<keyword evidence="4" id="KW-0233">DNA recombination</keyword>
<dbReference type="InterPro" id="IPR044068">
    <property type="entry name" value="CB"/>
</dbReference>
<dbReference type="PROSITE" id="PS51900">
    <property type="entry name" value="CB"/>
    <property type="match status" value="1"/>
</dbReference>
<evidence type="ECO:0000313" key="9">
    <source>
        <dbReference type="EMBL" id="QDV26033.1"/>
    </source>
</evidence>
<comment type="similarity">
    <text evidence="1">Belongs to the 'phage' integrase family.</text>
</comment>
<dbReference type="InterPro" id="IPR050090">
    <property type="entry name" value="Tyrosine_recombinase_XerCD"/>
</dbReference>
<dbReference type="EMBL" id="CP036298">
    <property type="protein sequence ID" value="QDV26033.1"/>
    <property type="molecule type" value="Genomic_DNA"/>
</dbReference>
<dbReference type="Pfam" id="PF00589">
    <property type="entry name" value="Phage_integrase"/>
    <property type="match status" value="1"/>
</dbReference>
<gene>
    <name evidence="9" type="primary">xerD_5</name>
    <name evidence="9" type="ORF">Q31a_44030</name>
</gene>
<dbReference type="KEGG" id="ahel:Q31a_44030"/>
<feature type="domain" description="Core-binding (CB)" evidence="8">
    <location>
        <begin position="66"/>
        <end position="144"/>
    </location>
</feature>
<dbReference type="InterPro" id="IPR013762">
    <property type="entry name" value="Integrase-like_cat_sf"/>
</dbReference>
<evidence type="ECO:0000313" key="10">
    <source>
        <dbReference type="Proteomes" id="UP000318017"/>
    </source>
</evidence>
<keyword evidence="10" id="KW-1185">Reference proteome</keyword>
<dbReference type="InterPro" id="IPR011010">
    <property type="entry name" value="DNA_brk_join_enz"/>
</dbReference>
<evidence type="ECO:0000256" key="3">
    <source>
        <dbReference type="ARBA" id="ARBA00023125"/>
    </source>
</evidence>
<evidence type="ECO:0000259" key="7">
    <source>
        <dbReference type="PROSITE" id="PS51898"/>
    </source>
</evidence>
<dbReference type="Proteomes" id="UP000318017">
    <property type="component" value="Chromosome"/>
</dbReference>
<keyword evidence="2" id="KW-0229">DNA integration</keyword>
<feature type="region of interest" description="Disordered" evidence="6">
    <location>
        <begin position="29"/>
        <end position="59"/>
    </location>
</feature>
<dbReference type="GO" id="GO:0003677">
    <property type="term" value="F:DNA binding"/>
    <property type="evidence" value="ECO:0007669"/>
    <property type="project" value="UniProtKB-UniRule"/>
</dbReference>
<dbReference type="GO" id="GO:0015074">
    <property type="term" value="P:DNA integration"/>
    <property type="evidence" value="ECO:0007669"/>
    <property type="project" value="UniProtKB-KW"/>
</dbReference>
<name>A0A518GBU1_9BACT</name>
<accession>A0A518GBU1</accession>
<keyword evidence="3 5" id="KW-0238">DNA-binding</keyword>
<dbReference type="InterPro" id="IPR004107">
    <property type="entry name" value="Integrase_SAM-like_N"/>
</dbReference>
<dbReference type="PANTHER" id="PTHR30349:SF41">
    <property type="entry name" value="INTEGRASE_RECOMBINASE PROTEIN MJ0367-RELATED"/>
    <property type="match status" value="1"/>
</dbReference>
<evidence type="ECO:0000256" key="5">
    <source>
        <dbReference type="PROSITE-ProRule" id="PRU01248"/>
    </source>
</evidence>
<proteinExistence type="inferred from homology"/>
<dbReference type="SUPFAM" id="SSF56349">
    <property type="entry name" value="DNA breaking-rejoining enzymes"/>
    <property type="match status" value="1"/>
</dbReference>
<dbReference type="GO" id="GO:0006310">
    <property type="term" value="P:DNA recombination"/>
    <property type="evidence" value="ECO:0007669"/>
    <property type="project" value="UniProtKB-KW"/>
</dbReference>
<dbReference type="PROSITE" id="PS51898">
    <property type="entry name" value="TYR_RECOMBINASE"/>
    <property type="match status" value="1"/>
</dbReference>
<dbReference type="InterPro" id="IPR002104">
    <property type="entry name" value="Integrase_catalytic"/>
</dbReference>
<protein>
    <submittedName>
        <fullName evidence="9">Tyrosine recombinase XerD</fullName>
    </submittedName>
</protein>
<feature type="domain" description="Tyr recombinase" evidence="7">
    <location>
        <begin position="167"/>
        <end position="357"/>
    </location>
</feature>
<dbReference type="Pfam" id="PF02899">
    <property type="entry name" value="Phage_int_SAM_1"/>
    <property type="match status" value="1"/>
</dbReference>
<dbReference type="Gene3D" id="1.10.150.130">
    <property type="match status" value="1"/>
</dbReference>
<evidence type="ECO:0000256" key="6">
    <source>
        <dbReference type="SAM" id="MobiDB-lite"/>
    </source>
</evidence>
<evidence type="ECO:0000256" key="1">
    <source>
        <dbReference type="ARBA" id="ARBA00008857"/>
    </source>
</evidence>